<evidence type="ECO:0000313" key="2">
    <source>
        <dbReference type="EMBL" id="RXH35834.1"/>
    </source>
</evidence>
<dbReference type="AlphaFoldDB" id="A0A4V1L330"/>
<feature type="region of interest" description="Disordered" evidence="1">
    <location>
        <begin position="1"/>
        <end position="23"/>
    </location>
</feature>
<sequence>MGRAPQPLPQYTPPGPVEQMPNLGAPERQCTALAKVRSADVFPYQANEVATSRTEGGHLAADVSLVPPVGSCQYLVIWDFGVDWRHLKTIAKRDPLLAAQLMRFETDKSLQFQIVGYSDSTGGERNNTFLRTGRARNVFHLFGPSARSRVFSVKPAPHYEYLKDNTTVINRAANRAVVVEIFVGGGTI</sequence>
<proteinExistence type="predicted"/>
<feature type="compositionally biased region" description="Pro residues" evidence="1">
    <location>
        <begin position="1"/>
        <end position="16"/>
    </location>
</feature>
<organism evidence="2 3">
    <name type="scientific">Bradyrhizobium nanningense</name>
    <dbReference type="NCBI Taxonomy" id="1325118"/>
    <lineage>
        <taxon>Bacteria</taxon>
        <taxon>Pseudomonadati</taxon>
        <taxon>Pseudomonadota</taxon>
        <taxon>Alphaproteobacteria</taxon>
        <taxon>Hyphomicrobiales</taxon>
        <taxon>Nitrobacteraceae</taxon>
        <taxon>Bradyrhizobium</taxon>
    </lineage>
</organism>
<dbReference type="InterPro" id="IPR036737">
    <property type="entry name" value="OmpA-like_sf"/>
</dbReference>
<dbReference type="Proteomes" id="UP000289546">
    <property type="component" value="Unassembled WGS sequence"/>
</dbReference>
<protein>
    <recommendedName>
        <fullName evidence="4">OmpA-like domain-containing protein</fullName>
    </recommendedName>
</protein>
<reference evidence="2 3" key="1">
    <citation type="submission" date="2015-04" db="EMBL/GenBank/DDBJ databases">
        <title>Comparative genomics of rhizobia nodulating Arachis hypogaea in China.</title>
        <authorList>
            <person name="Li Y."/>
        </authorList>
    </citation>
    <scope>NUCLEOTIDE SEQUENCE [LARGE SCALE GENOMIC DNA]</scope>
    <source>
        <strain evidence="2 3">CCBAU 51757</strain>
    </source>
</reference>
<keyword evidence="3" id="KW-1185">Reference proteome</keyword>
<evidence type="ECO:0000313" key="3">
    <source>
        <dbReference type="Proteomes" id="UP000289546"/>
    </source>
</evidence>
<comment type="caution">
    <text evidence="2">The sequence shown here is derived from an EMBL/GenBank/DDBJ whole genome shotgun (WGS) entry which is preliminary data.</text>
</comment>
<gene>
    <name evidence="2" type="ORF">XH99_09000</name>
</gene>
<dbReference type="SUPFAM" id="SSF103088">
    <property type="entry name" value="OmpA-like"/>
    <property type="match status" value="1"/>
</dbReference>
<dbReference type="OrthoDB" id="8225317at2"/>
<evidence type="ECO:0008006" key="4">
    <source>
        <dbReference type="Google" id="ProtNLM"/>
    </source>
</evidence>
<name>A0A4V1L330_9BRAD</name>
<accession>A0A4V1L330</accession>
<dbReference type="Gene3D" id="3.30.1330.60">
    <property type="entry name" value="OmpA-like domain"/>
    <property type="match status" value="1"/>
</dbReference>
<dbReference type="RefSeq" id="WP_128917645.1">
    <property type="nucleotide sequence ID" value="NZ_LBJC01000005.1"/>
</dbReference>
<dbReference type="EMBL" id="LBJQ01000012">
    <property type="protein sequence ID" value="RXH35834.1"/>
    <property type="molecule type" value="Genomic_DNA"/>
</dbReference>
<evidence type="ECO:0000256" key="1">
    <source>
        <dbReference type="SAM" id="MobiDB-lite"/>
    </source>
</evidence>